<evidence type="ECO:0000256" key="2">
    <source>
        <dbReference type="ARBA" id="ARBA00022737"/>
    </source>
</evidence>
<keyword evidence="2" id="KW-0677">Repeat</keyword>
<sequence length="534" mass="59473">MYHRPAAPPTIAAAIAANDLDGDGRGQLLPPLVDETSHVDSSSNDPSTNITMAMIIDRSFAEDFIDQNPIEDVELAVSKLTHLELDREKIARIDGALLPLLPNLTNLYLQHNLLESIKPLEAAVNLRFLTVSSNRLREIEGMLALKNLMFLDVSYNQIQALDPATNGLPLSLRFLDTRGNPCCSRKRFRDSCVNVLRNLIELNGVTVSRLFRKKTRFPHPNHNEGGSRRHQLDEPNHHSDYHHQPHQPLSLKKDEGDEEVNQWASAKENDLESSSIDSNYHDDDDDDDDDDDAGYGDGYGDGFGDGDGDGHRDADGIADDDTGRGGRQEDDGEETGVVLSRFAQTLGFDNRDRYRNNQLDKYPTAATASSGRKQPLDAALSRSRSKAANFVTRAAVIRREAENANAHANANANVNANMHAHANANGDGDDDGEDDEEEDDDIATLISSVEQLYIDPNADREELIAQSTRAVRDNLSRTVKQLMDRSRKRMEENRRAEEEFVKQIRALRGKMQLPRTKLTQASTVRTDLNPPNKD</sequence>
<dbReference type="AlphaFoldDB" id="A0A388K8V1"/>
<name>A0A388K8V1_CHABU</name>
<feature type="region of interest" description="Disordered" evidence="3">
    <location>
        <begin position="420"/>
        <end position="439"/>
    </location>
</feature>
<dbReference type="OrthoDB" id="549245at2759"/>
<evidence type="ECO:0008006" key="6">
    <source>
        <dbReference type="Google" id="ProtNLM"/>
    </source>
</evidence>
<evidence type="ECO:0000313" key="4">
    <source>
        <dbReference type="EMBL" id="GBG66488.1"/>
    </source>
</evidence>
<comment type="caution">
    <text evidence="4">The sequence shown here is derived from an EMBL/GenBank/DDBJ whole genome shotgun (WGS) entry which is preliminary data.</text>
</comment>
<feature type="compositionally biased region" description="Acidic residues" evidence="3">
    <location>
        <begin position="427"/>
        <end position="439"/>
    </location>
</feature>
<dbReference type="PROSITE" id="PS51450">
    <property type="entry name" value="LRR"/>
    <property type="match status" value="2"/>
</dbReference>
<feature type="compositionally biased region" description="Acidic residues" evidence="3">
    <location>
        <begin position="282"/>
        <end position="294"/>
    </location>
</feature>
<dbReference type="InterPro" id="IPR050836">
    <property type="entry name" value="SDS22/Internalin_LRR"/>
</dbReference>
<organism evidence="4 5">
    <name type="scientific">Chara braunii</name>
    <name type="common">Braun's stonewort</name>
    <dbReference type="NCBI Taxonomy" id="69332"/>
    <lineage>
        <taxon>Eukaryota</taxon>
        <taxon>Viridiplantae</taxon>
        <taxon>Streptophyta</taxon>
        <taxon>Charophyceae</taxon>
        <taxon>Charales</taxon>
        <taxon>Characeae</taxon>
        <taxon>Chara</taxon>
    </lineage>
</organism>
<dbReference type="SMART" id="SM00365">
    <property type="entry name" value="LRR_SD22"/>
    <property type="match status" value="3"/>
</dbReference>
<accession>A0A388K8V1</accession>
<dbReference type="Gramene" id="GBG66488">
    <property type="protein sequence ID" value="GBG66488"/>
    <property type="gene ID" value="CBR_g63070"/>
</dbReference>
<feature type="compositionally biased region" description="Basic and acidic residues" evidence="3">
    <location>
        <begin position="308"/>
        <end position="329"/>
    </location>
</feature>
<dbReference type="Gene3D" id="3.80.10.10">
    <property type="entry name" value="Ribonuclease Inhibitor"/>
    <property type="match status" value="1"/>
</dbReference>
<dbReference type="PANTHER" id="PTHR46652">
    <property type="entry name" value="LEUCINE-RICH REPEAT AND IQ DOMAIN-CONTAINING PROTEIN 1-RELATED"/>
    <property type="match status" value="1"/>
</dbReference>
<dbReference type="InterPro" id="IPR003591">
    <property type="entry name" value="Leu-rich_rpt_typical-subtyp"/>
</dbReference>
<dbReference type="PANTHER" id="PTHR46652:SF3">
    <property type="entry name" value="LEUCINE-RICH REPEAT-CONTAINING PROTEIN 9"/>
    <property type="match status" value="1"/>
</dbReference>
<keyword evidence="5" id="KW-1185">Reference proteome</keyword>
<gene>
    <name evidence="4" type="ORF">CBR_g63070</name>
</gene>
<dbReference type="Proteomes" id="UP000265515">
    <property type="component" value="Unassembled WGS sequence"/>
</dbReference>
<evidence type="ECO:0000313" key="5">
    <source>
        <dbReference type="Proteomes" id="UP000265515"/>
    </source>
</evidence>
<protein>
    <recommendedName>
        <fullName evidence="6">U2A'/phosphoprotein 32 family A C-terminal domain-containing protein</fullName>
    </recommendedName>
</protein>
<keyword evidence="1" id="KW-0433">Leucine-rich repeat</keyword>
<dbReference type="InterPro" id="IPR032675">
    <property type="entry name" value="LRR_dom_sf"/>
</dbReference>
<evidence type="ECO:0000256" key="1">
    <source>
        <dbReference type="ARBA" id="ARBA00022614"/>
    </source>
</evidence>
<dbReference type="SMART" id="SM00369">
    <property type="entry name" value="LRR_TYP"/>
    <property type="match status" value="2"/>
</dbReference>
<feature type="compositionally biased region" description="Basic and acidic residues" evidence="3">
    <location>
        <begin position="221"/>
        <end position="243"/>
    </location>
</feature>
<feature type="compositionally biased region" description="Gly residues" evidence="3">
    <location>
        <begin position="295"/>
        <end position="305"/>
    </location>
</feature>
<feature type="region of interest" description="Disordered" evidence="3">
    <location>
        <begin position="512"/>
        <end position="534"/>
    </location>
</feature>
<feature type="region of interest" description="Disordered" evidence="3">
    <location>
        <begin position="26"/>
        <end position="46"/>
    </location>
</feature>
<feature type="region of interest" description="Disordered" evidence="3">
    <location>
        <begin position="361"/>
        <end position="385"/>
    </location>
</feature>
<feature type="region of interest" description="Disordered" evidence="3">
    <location>
        <begin position="214"/>
        <end position="337"/>
    </location>
</feature>
<dbReference type="STRING" id="69332.A0A388K8V1"/>
<proteinExistence type="predicted"/>
<dbReference type="EMBL" id="BFEA01000075">
    <property type="protein sequence ID" value="GBG66488.1"/>
    <property type="molecule type" value="Genomic_DNA"/>
</dbReference>
<dbReference type="SUPFAM" id="SSF52075">
    <property type="entry name" value="Outer arm dynein light chain 1"/>
    <property type="match status" value="1"/>
</dbReference>
<evidence type="ECO:0000256" key="3">
    <source>
        <dbReference type="SAM" id="MobiDB-lite"/>
    </source>
</evidence>
<reference evidence="4 5" key="1">
    <citation type="journal article" date="2018" name="Cell">
        <title>The Chara Genome: Secondary Complexity and Implications for Plant Terrestrialization.</title>
        <authorList>
            <person name="Nishiyama T."/>
            <person name="Sakayama H."/>
            <person name="Vries J.D."/>
            <person name="Buschmann H."/>
            <person name="Saint-Marcoux D."/>
            <person name="Ullrich K.K."/>
            <person name="Haas F.B."/>
            <person name="Vanderstraeten L."/>
            <person name="Becker D."/>
            <person name="Lang D."/>
            <person name="Vosolsobe S."/>
            <person name="Rombauts S."/>
            <person name="Wilhelmsson P.K.I."/>
            <person name="Janitza P."/>
            <person name="Kern R."/>
            <person name="Heyl A."/>
            <person name="Rumpler F."/>
            <person name="Villalobos L.I.A.C."/>
            <person name="Clay J.M."/>
            <person name="Skokan R."/>
            <person name="Toyoda A."/>
            <person name="Suzuki Y."/>
            <person name="Kagoshima H."/>
            <person name="Schijlen E."/>
            <person name="Tajeshwar N."/>
            <person name="Catarino B."/>
            <person name="Hetherington A.J."/>
            <person name="Saltykova A."/>
            <person name="Bonnot C."/>
            <person name="Breuninger H."/>
            <person name="Symeonidi A."/>
            <person name="Radhakrishnan G.V."/>
            <person name="Van Nieuwerburgh F."/>
            <person name="Deforce D."/>
            <person name="Chang C."/>
            <person name="Karol K.G."/>
            <person name="Hedrich R."/>
            <person name="Ulvskov P."/>
            <person name="Glockner G."/>
            <person name="Delwiche C.F."/>
            <person name="Petrasek J."/>
            <person name="Van de Peer Y."/>
            <person name="Friml J."/>
            <person name="Beilby M."/>
            <person name="Dolan L."/>
            <person name="Kohara Y."/>
            <person name="Sugano S."/>
            <person name="Fujiyama A."/>
            <person name="Delaux P.-M."/>
            <person name="Quint M."/>
            <person name="TheiBen G."/>
            <person name="Hagemann M."/>
            <person name="Harholt J."/>
            <person name="Dunand C."/>
            <person name="Zachgo S."/>
            <person name="Langdale J."/>
            <person name="Maumus F."/>
            <person name="Straeten D.V.D."/>
            <person name="Gould S.B."/>
            <person name="Rensing S.A."/>
        </authorList>
    </citation>
    <scope>NUCLEOTIDE SEQUENCE [LARGE SCALE GENOMIC DNA]</scope>
    <source>
        <strain evidence="4 5">S276</strain>
    </source>
</reference>
<feature type="compositionally biased region" description="Polar residues" evidence="3">
    <location>
        <begin position="517"/>
        <end position="526"/>
    </location>
</feature>
<dbReference type="InterPro" id="IPR001611">
    <property type="entry name" value="Leu-rich_rpt"/>
</dbReference>